<dbReference type="EC" id="2.5.1.46" evidence="5"/>
<keyword evidence="7" id="KW-0520">NAD</keyword>
<comment type="catalytic activity">
    <reaction evidence="1">
        <text>[eIF5A protein]-L-lysine + spermidine = [eIF5A protein]-deoxyhypusine + propane-1,3-diamine</text>
        <dbReference type="Rhea" id="RHEA:33299"/>
        <dbReference type="Rhea" id="RHEA-COMP:10143"/>
        <dbReference type="Rhea" id="RHEA-COMP:10144"/>
        <dbReference type="ChEBI" id="CHEBI:29969"/>
        <dbReference type="ChEBI" id="CHEBI:57484"/>
        <dbReference type="ChEBI" id="CHEBI:57834"/>
        <dbReference type="ChEBI" id="CHEBI:82657"/>
        <dbReference type="EC" id="2.5.1.46"/>
    </reaction>
</comment>
<evidence type="ECO:0000256" key="1">
    <source>
        <dbReference type="ARBA" id="ARBA00000952"/>
    </source>
</evidence>
<dbReference type="InParanoid" id="A0A6P6XQT9"/>
<keyword evidence="6" id="KW-0808">Transferase</keyword>
<dbReference type="SUPFAM" id="SSF52467">
    <property type="entry name" value="DHS-like NAD/FAD-binding domain"/>
    <property type="match status" value="1"/>
</dbReference>
<dbReference type="InterPro" id="IPR029035">
    <property type="entry name" value="DHS-like_NAD/FAD-binding_dom"/>
</dbReference>
<dbReference type="Proteomes" id="UP000515146">
    <property type="component" value="Unplaced"/>
</dbReference>
<dbReference type="Pfam" id="PF01916">
    <property type="entry name" value="DS"/>
    <property type="match status" value="1"/>
</dbReference>
<dbReference type="GO" id="GO:0034038">
    <property type="term" value="F:deoxyhypusine synthase activity"/>
    <property type="evidence" value="ECO:0007669"/>
    <property type="project" value="UniProtKB-EC"/>
</dbReference>
<gene>
    <name evidence="10" type="primary">LOC113790387</name>
</gene>
<evidence type="ECO:0000313" key="9">
    <source>
        <dbReference type="Proteomes" id="UP000515146"/>
    </source>
</evidence>
<dbReference type="RefSeq" id="XP_027195852.1">
    <property type="nucleotide sequence ID" value="XM_027340051.1"/>
</dbReference>
<reference evidence="10" key="1">
    <citation type="submission" date="2025-08" db="UniProtKB">
        <authorList>
            <consortium name="RefSeq"/>
        </authorList>
    </citation>
    <scope>IDENTIFICATION</scope>
    <source>
        <strain evidence="10">Airmid</strain>
    </source>
</reference>
<evidence type="ECO:0000256" key="6">
    <source>
        <dbReference type="ARBA" id="ARBA00022679"/>
    </source>
</evidence>
<evidence type="ECO:0000256" key="5">
    <source>
        <dbReference type="ARBA" id="ARBA00012683"/>
    </source>
</evidence>
<evidence type="ECO:0000256" key="3">
    <source>
        <dbReference type="ARBA" id="ARBA00005041"/>
    </source>
</evidence>
<dbReference type="InterPro" id="IPR002773">
    <property type="entry name" value="Deoxyhypusine_synthase"/>
</dbReference>
<dbReference type="PANTHER" id="PTHR11703:SF0">
    <property type="entry name" value="DEOXYHYPUSINE SYNTHASE"/>
    <property type="match status" value="1"/>
</dbReference>
<accession>A0A6P6XQT9</accession>
<dbReference type="FunFam" id="3.40.910.10:FF:000001">
    <property type="entry name" value="Probable deoxyhypusine synthase"/>
    <property type="match status" value="1"/>
</dbReference>
<protein>
    <recommendedName>
        <fullName evidence="5">deoxyhypusine synthase</fullName>
        <ecNumber evidence="5">2.5.1.46</ecNumber>
    </recommendedName>
</protein>
<name>A0A6P6XQT9_DERPT</name>
<comment type="similarity">
    <text evidence="4">Belongs to the deoxyhypusine synthase family.</text>
</comment>
<proteinExistence type="inferred from homology"/>
<dbReference type="OrthoDB" id="294378at2759"/>
<comment type="cofactor">
    <cofactor evidence="2">
        <name>NAD(+)</name>
        <dbReference type="ChEBI" id="CHEBI:57540"/>
    </cofactor>
</comment>
<dbReference type="GO" id="GO:0005737">
    <property type="term" value="C:cytoplasm"/>
    <property type="evidence" value="ECO:0007669"/>
    <property type="project" value="TreeGrafter"/>
</dbReference>
<comment type="pathway">
    <text evidence="3">Protein modification; eIF5A hypusination.</text>
</comment>
<dbReference type="KEGG" id="dpte:113790387"/>
<dbReference type="NCBIfam" id="TIGR00321">
    <property type="entry name" value="dhys"/>
    <property type="match status" value="1"/>
</dbReference>
<keyword evidence="8" id="KW-0386">Hypusine biosynthesis</keyword>
<evidence type="ECO:0000256" key="8">
    <source>
        <dbReference type="ARBA" id="ARBA00023256"/>
    </source>
</evidence>
<dbReference type="CTD" id="1725"/>
<dbReference type="AlphaFoldDB" id="A0A6P6XQT9"/>
<evidence type="ECO:0000256" key="7">
    <source>
        <dbReference type="ARBA" id="ARBA00023027"/>
    </source>
</evidence>
<dbReference type="OMA" id="HSIINAN"/>
<keyword evidence="9" id="KW-1185">Reference proteome</keyword>
<dbReference type="PANTHER" id="PTHR11703">
    <property type="entry name" value="DEOXYHYPUSINE SYNTHASE"/>
    <property type="match status" value="1"/>
</dbReference>
<dbReference type="FunCoup" id="A0A6P6XQT9">
    <property type="interactions" value="1609"/>
</dbReference>
<dbReference type="Gene3D" id="3.40.910.10">
    <property type="entry name" value="Deoxyhypusine synthase"/>
    <property type="match status" value="1"/>
</dbReference>
<evidence type="ECO:0000256" key="4">
    <source>
        <dbReference type="ARBA" id="ARBA00009892"/>
    </source>
</evidence>
<dbReference type="InterPro" id="IPR036982">
    <property type="entry name" value="Deoxyhypusine_synthase_sf"/>
</dbReference>
<evidence type="ECO:0000313" key="10">
    <source>
        <dbReference type="RefSeq" id="XP_027195852.1"/>
    </source>
</evidence>
<evidence type="ECO:0000256" key="2">
    <source>
        <dbReference type="ARBA" id="ARBA00001911"/>
    </source>
</evidence>
<organism evidence="9 10">
    <name type="scientific">Dermatophagoides pteronyssinus</name>
    <name type="common">European house dust mite</name>
    <dbReference type="NCBI Taxonomy" id="6956"/>
    <lineage>
        <taxon>Eukaryota</taxon>
        <taxon>Metazoa</taxon>
        <taxon>Ecdysozoa</taxon>
        <taxon>Arthropoda</taxon>
        <taxon>Chelicerata</taxon>
        <taxon>Arachnida</taxon>
        <taxon>Acari</taxon>
        <taxon>Acariformes</taxon>
        <taxon>Sarcoptiformes</taxon>
        <taxon>Astigmata</taxon>
        <taxon>Psoroptidia</taxon>
        <taxon>Analgoidea</taxon>
        <taxon>Pyroglyphidae</taxon>
        <taxon>Dermatophagoidinae</taxon>
        <taxon>Dermatophagoides</taxon>
    </lineage>
</organism>
<sequence length="380" mass="42690">MDDPMLKSIQEAVLKKTSIPEKLQIECSNINDVSDDGDNILLKQKVIGYDFNKGINHSALLQTYLTTGFQATNFGLAIKQIESMLNARLEPYEPDEYEDDPFIRRQTGCTIFLGYTSNIVSSGIRESIRFLVQHRMIDCIVTTAGGIEEDIIKCLAPTYVGDFHLSGRQLRQNGINRIGNLLVPNDNYCLFEDWIIPILDDMIREQQTEKIIWTPSKMATRLGKEINNEESILYWAYVNRIPIFCPALTDGSLGDMIYMHSFRNPGLILDIVGDIRRLNSISMKAKQSGMIILGGGVVKHHICNANLMRNGADYAVFINTGQEFDGSDSGARPDEAISWGKIKLTANPIKLTCDVSLIFPLIIAETFAKYHHFSLSKKLS</sequence>